<sequence>MIVDIDAQIRPWGRDGSTGVKGQLVRLGGIDHRHVCTNAYSSRVHTSVRKPAPHWWNNREQKHSRPRIRAAIARNGTERLQLAERRRLTTKTTNLDSRTMWEATEPEALRRAHGQSRRNRDGTGKWKKMEKKKKANGNKPQPANSHPADASDPHPEALSHGPDATLTGAFAQAAGANDVGFPASSI</sequence>
<organism evidence="2">
    <name type="scientific">Anopheles sinensis</name>
    <name type="common">Mosquito</name>
    <dbReference type="NCBI Taxonomy" id="74873"/>
    <lineage>
        <taxon>Eukaryota</taxon>
        <taxon>Metazoa</taxon>
        <taxon>Ecdysozoa</taxon>
        <taxon>Arthropoda</taxon>
        <taxon>Hexapoda</taxon>
        <taxon>Insecta</taxon>
        <taxon>Pterygota</taxon>
        <taxon>Neoptera</taxon>
        <taxon>Endopterygota</taxon>
        <taxon>Diptera</taxon>
        <taxon>Nematocera</taxon>
        <taxon>Culicoidea</taxon>
        <taxon>Culicidae</taxon>
        <taxon>Anophelinae</taxon>
        <taxon>Anopheles</taxon>
    </lineage>
</organism>
<dbReference type="VEuPathDB" id="VectorBase:ASIC017597"/>
<proteinExistence type="predicted"/>
<gene>
    <name evidence="2" type="ORF">ZHAS_00017597</name>
</gene>
<evidence type="ECO:0000313" key="3">
    <source>
        <dbReference type="EnsemblMetazoa" id="ASIC017597-PA"/>
    </source>
</evidence>
<name>A0A084WH91_ANOSI</name>
<feature type="region of interest" description="Disordered" evidence="1">
    <location>
        <begin position="88"/>
        <end position="170"/>
    </location>
</feature>
<protein>
    <submittedName>
        <fullName evidence="2 3">Teichoic acid transporter</fullName>
    </submittedName>
</protein>
<evidence type="ECO:0000313" key="4">
    <source>
        <dbReference type="Proteomes" id="UP000030765"/>
    </source>
</evidence>
<reference evidence="3" key="2">
    <citation type="submission" date="2020-05" db="UniProtKB">
        <authorList>
            <consortium name="EnsemblMetazoa"/>
        </authorList>
    </citation>
    <scope>IDENTIFICATION</scope>
</reference>
<dbReference type="EMBL" id="ATLV01023795">
    <property type="status" value="NOT_ANNOTATED_CDS"/>
    <property type="molecule type" value="Genomic_DNA"/>
</dbReference>
<feature type="compositionally biased region" description="Basic residues" evidence="1">
    <location>
        <begin position="125"/>
        <end position="136"/>
    </location>
</feature>
<dbReference type="AlphaFoldDB" id="A0A084WH91"/>
<keyword evidence="4" id="KW-1185">Reference proteome</keyword>
<accession>A0A084WH91</accession>
<evidence type="ECO:0000313" key="2">
    <source>
        <dbReference type="EMBL" id="KFB49585.1"/>
    </source>
</evidence>
<dbReference type="Proteomes" id="UP000030765">
    <property type="component" value="Unassembled WGS sequence"/>
</dbReference>
<reference evidence="2 4" key="1">
    <citation type="journal article" date="2014" name="BMC Genomics">
        <title>Genome sequence of Anopheles sinensis provides insight into genetics basis of mosquito competence for malaria parasites.</title>
        <authorList>
            <person name="Zhou D."/>
            <person name="Zhang D."/>
            <person name="Ding G."/>
            <person name="Shi L."/>
            <person name="Hou Q."/>
            <person name="Ye Y."/>
            <person name="Xu Y."/>
            <person name="Zhou H."/>
            <person name="Xiong C."/>
            <person name="Li S."/>
            <person name="Yu J."/>
            <person name="Hong S."/>
            <person name="Yu X."/>
            <person name="Zou P."/>
            <person name="Chen C."/>
            <person name="Chang X."/>
            <person name="Wang W."/>
            <person name="Lv Y."/>
            <person name="Sun Y."/>
            <person name="Ma L."/>
            <person name="Shen B."/>
            <person name="Zhu C."/>
        </authorList>
    </citation>
    <scope>NUCLEOTIDE SEQUENCE [LARGE SCALE GENOMIC DNA]</scope>
</reference>
<evidence type="ECO:0000256" key="1">
    <source>
        <dbReference type="SAM" id="MobiDB-lite"/>
    </source>
</evidence>
<dbReference type="EnsemblMetazoa" id="ASIC017597-RA">
    <property type="protein sequence ID" value="ASIC017597-PA"/>
    <property type="gene ID" value="ASIC017597"/>
</dbReference>
<dbReference type="EMBL" id="KE525346">
    <property type="protein sequence ID" value="KFB49585.1"/>
    <property type="molecule type" value="Genomic_DNA"/>
</dbReference>